<dbReference type="EMBL" id="JACHNZ010000030">
    <property type="protein sequence ID" value="MBB4632954.1"/>
    <property type="molecule type" value="Genomic_DNA"/>
</dbReference>
<proteinExistence type="predicted"/>
<keyword evidence="1 3" id="KW-0456">Lyase</keyword>
<dbReference type="Gene3D" id="3.20.20.140">
    <property type="entry name" value="Metal-dependent hydrolases"/>
    <property type="match status" value="1"/>
</dbReference>
<dbReference type="AlphaFoldDB" id="A0A7W7B312"/>
<dbReference type="PANTHER" id="PTHR21240">
    <property type="entry name" value="2-AMINO-3-CARBOXYLMUCONATE-6-SEMIALDEHYDE DECARBOXYLASE"/>
    <property type="match status" value="1"/>
</dbReference>
<dbReference type="Pfam" id="PF04909">
    <property type="entry name" value="Amidohydro_2"/>
    <property type="match status" value="1"/>
</dbReference>
<dbReference type="GO" id="GO:0005737">
    <property type="term" value="C:cytoplasm"/>
    <property type="evidence" value="ECO:0007669"/>
    <property type="project" value="TreeGrafter"/>
</dbReference>
<feature type="domain" description="Amidohydrolase-related" evidence="2">
    <location>
        <begin position="6"/>
        <end position="329"/>
    </location>
</feature>
<dbReference type="RefSeq" id="WP_184070108.1">
    <property type="nucleotide sequence ID" value="NZ_JACHNZ010000030.1"/>
</dbReference>
<keyword evidence="4" id="KW-1185">Reference proteome</keyword>
<dbReference type="PANTHER" id="PTHR21240:SF28">
    <property type="entry name" value="ISO-OROTATE DECARBOXYLASE (EUROFUNG)"/>
    <property type="match status" value="1"/>
</dbReference>
<protein>
    <submittedName>
        <fullName evidence="3">Aminocarboxymuconate-semialdehyde decarboxylase</fullName>
        <ecNumber evidence="3">4.1.1.45</ecNumber>
    </submittedName>
</protein>
<dbReference type="InterPro" id="IPR032465">
    <property type="entry name" value="ACMSD"/>
</dbReference>
<organism evidence="3 4">
    <name type="scientific">Sphingosinicella soli</name>
    <dbReference type="NCBI Taxonomy" id="333708"/>
    <lineage>
        <taxon>Bacteria</taxon>
        <taxon>Pseudomonadati</taxon>
        <taxon>Pseudomonadota</taxon>
        <taxon>Alphaproteobacteria</taxon>
        <taxon>Sphingomonadales</taxon>
        <taxon>Sphingosinicellaceae</taxon>
        <taxon>Sphingosinicella</taxon>
    </lineage>
</organism>
<sequence length="330" mass="35889">MSVPVIDVHTHMLSDAWLSDIRAHGAPKYDVKPTAAGQDSVWVSGAPFMTLFPGMFDYDLRIANMDKAGVDVAIVSLTCPSAYWGGEAVSTRVAREMNAHMAYQQGRFPDRIRFFATLPWQYADSAVSVLKEAIAQGAVGVFVSANVDGKSLTAPQFAPIWQAIDDLALPVLVHPTAPQGAKEMELDEYGLVPPIGFMFDTTLAISRMILDGFIDRYPNIGIIAGHGGAALPYLAGRLDRCHEMIPACAEKIKDKPSRYLKRIYYDSVVYEKNALDLCIEVAGGPERVMYGSDYPHNIGDMAGCLARVDALDSGAAKLVRSGTAQKLFKL</sequence>
<accession>A0A7W7B312</accession>
<evidence type="ECO:0000313" key="3">
    <source>
        <dbReference type="EMBL" id="MBB4632954.1"/>
    </source>
</evidence>
<dbReference type="GO" id="GO:0019748">
    <property type="term" value="P:secondary metabolic process"/>
    <property type="evidence" value="ECO:0007669"/>
    <property type="project" value="TreeGrafter"/>
</dbReference>
<dbReference type="GO" id="GO:0016787">
    <property type="term" value="F:hydrolase activity"/>
    <property type="evidence" value="ECO:0007669"/>
    <property type="project" value="InterPro"/>
</dbReference>
<dbReference type="GO" id="GO:0001760">
    <property type="term" value="F:aminocarboxymuconate-semialdehyde decarboxylase activity"/>
    <property type="evidence" value="ECO:0007669"/>
    <property type="project" value="UniProtKB-EC"/>
</dbReference>
<name>A0A7W7B312_9SPHN</name>
<reference evidence="3 4" key="1">
    <citation type="submission" date="2020-08" db="EMBL/GenBank/DDBJ databases">
        <title>Genomic Encyclopedia of Type Strains, Phase IV (KMG-IV): sequencing the most valuable type-strain genomes for metagenomic binning, comparative biology and taxonomic classification.</title>
        <authorList>
            <person name="Goeker M."/>
        </authorList>
    </citation>
    <scope>NUCLEOTIDE SEQUENCE [LARGE SCALE GENOMIC DNA]</scope>
    <source>
        <strain evidence="3 4">DSM 17328</strain>
    </source>
</reference>
<dbReference type="EC" id="4.1.1.45" evidence="3"/>
<evidence type="ECO:0000313" key="4">
    <source>
        <dbReference type="Proteomes" id="UP000566324"/>
    </source>
</evidence>
<evidence type="ECO:0000256" key="1">
    <source>
        <dbReference type="ARBA" id="ARBA00023239"/>
    </source>
</evidence>
<dbReference type="InterPro" id="IPR032466">
    <property type="entry name" value="Metal_Hydrolase"/>
</dbReference>
<dbReference type="SUPFAM" id="SSF51556">
    <property type="entry name" value="Metallo-dependent hydrolases"/>
    <property type="match status" value="1"/>
</dbReference>
<dbReference type="Proteomes" id="UP000566324">
    <property type="component" value="Unassembled WGS sequence"/>
</dbReference>
<dbReference type="InterPro" id="IPR006680">
    <property type="entry name" value="Amidohydro-rel"/>
</dbReference>
<comment type="caution">
    <text evidence="3">The sequence shown here is derived from an EMBL/GenBank/DDBJ whole genome shotgun (WGS) entry which is preliminary data.</text>
</comment>
<gene>
    <name evidence="3" type="ORF">GGQ98_002582</name>
</gene>
<evidence type="ECO:0000259" key="2">
    <source>
        <dbReference type="Pfam" id="PF04909"/>
    </source>
</evidence>